<evidence type="ECO:0000256" key="5">
    <source>
        <dbReference type="ARBA" id="ARBA00022679"/>
    </source>
</evidence>
<dbReference type="InterPro" id="IPR035246">
    <property type="entry name" value="Spermidine_synt_N"/>
</dbReference>
<dbReference type="GO" id="GO:0005667">
    <property type="term" value="C:transcription regulator complex"/>
    <property type="evidence" value="ECO:0007669"/>
    <property type="project" value="TreeGrafter"/>
</dbReference>
<dbReference type="InterPro" id="IPR024599">
    <property type="entry name" value="RB_N"/>
</dbReference>
<dbReference type="SMART" id="SM01367">
    <property type="entry name" value="DUF3452"/>
    <property type="match status" value="1"/>
</dbReference>
<dbReference type="Pfam" id="PF01564">
    <property type="entry name" value="Spermine_synth"/>
    <property type="match status" value="1"/>
</dbReference>
<dbReference type="GO" id="GO:0005634">
    <property type="term" value="C:nucleus"/>
    <property type="evidence" value="ECO:0007669"/>
    <property type="project" value="UniProtKB-SubCell"/>
</dbReference>
<evidence type="ECO:0000259" key="13">
    <source>
        <dbReference type="PROSITE" id="PS51006"/>
    </source>
</evidence>
<dbReference type="InterPro" id="IPR030374">
    <property type="entry name" value="PABS"/>
</dbReference>
<dbReference type="Pfam" id="PF17284">
    <property type="entry name" value="Spermine_synt_N"/>
    <property type="match status" value="1"/>
</dbReference>
<dbReference type="CDD" id="cd02440">
    <property type="entry name" value="AdoMet_MTases"/>
    <property type="match status" value="1"/>
</dbReference>
<evidence type="ECO:0000256" key="7">
    <source>
        <dbReference type="ARBA" id="ARBA00023115"/>
    </source>
</evidence>
<dbReference type="InterPro" id="IPR002719">
    <property type="entry name" value="RB_B"/>
</dbReference>
<dbReference type="PROSITE" id="PS51006">
    <property type="entry name" value="PABS_2"/>
    <property type="match status" value="1"/>
</dbReference>
<dbReference type="NCBIfam" id="NF037959">
    <property type="entry name" value="MFS_SpdSyn"/>
    <property type="match status" value="1"/>
</dbReference>
<dbReference type="HAMAP" id="MF_00198">
    <property type="entry name" value="Spermidine_synth"/>
    <property type="match status" value="1"/>
</dbReference>
<dbReference type="SMART" id="SM01368">
    <property type="entry name" value="RB_A"/>
    <property type="match status" value="1"/>
</dbReference>
<dbReference type="GO" id="GO:0016740">
    <property type="term" value="F:transferase activity"/>
    <property type="evidence" value="ECO:0007669"/>
    <property type="project" value="UniProtKB-UniRule"/>
</dbReference>
<dbReference type="FunFam" id="3.40.50.150:FF:000088">
    <property type="entry name" value="Polyamine aminopropyltransferase"/>
    <property type="match status" value="1"/>
</dbReference>
<organism evidence="14 15">
    <name type="scientific">Elliptochloris bilobata</name>
    <dbReference type="NCBI Taxonomy" id="381761"/>
    <lineage>
        <taxon>Eukaryota</taxon>
        <taxon>Viridiplantae</taxon>
        <taxon>Chlorophyta</taxon>
        <taxon>core chlorophytes</taxon>
        <taxon>Trebouxiophyceae</taxon>
        <taxon>Trebouxiophyceae incertae sedis</taxon>
        <taxon>Elliptochloris clade</taxon>
        <taxon>Elliptochloris</taxon>
    </lineage>
</organism>
<dbReference type="Pfam" id="PF01858">
    <property type="entry name" value="RB_A"/>
    <property type="match status" value="1"/>
</dbReference>
<dbReference type="InterPro" id="IPR029063">
    <property type="entry name" value="SAM-dependent_MTases_sf"/>
</dbReference>
<feature type="domain" description="PABS" evidence="13">
    <location>
        <begin position="12"/>
        <end position="250"/>
    </location>
</feature>
<feature type="compositionally biased region" description="Polar residues" evidence="12">
    <location>
        <begin position="1370"/>
        <end position="1387"/>
    </location>
</feature>
<dbReference type="GO" id="GO:0000977">
    <property type="term" value="F:RNA polymerase II transcription regulatory region sequence-specific DNA binding"/>
    <property type="evidence" value="ECO:0007669"/>
    <property type="project" value="TreeGrafter"/>
</dbReference>
<keyword evidence="9" id="KW-0539">Nucleus</keyword>
<feature type="active site" description="Proton acceptor" evidence="11">
    <location>
        <position position="166"/>
    </location>
</feature>
<keyword evidence="6" id="KW-0805">Transcription regulation</keyword>
<comment type="similarity">
    <text evidence="3">Belongs to the retinoblastoma protein (RB) family.</text>
</comment>
<dbReference type="PANTHER" id="PTHR13742">
    <property type="entry name" value="RETINOBLASTOMA-ASSOCIATED PROTEIN RB -RELATED"/>
    <property type="match status" value="1"/>
</dbReference>
<dbReference type="Gene3D" id="1.10.472.140">
    <property type="match status" value="1"/>
</dbReference>
<dbReference type="SUPFAM" id="SSF53335">
    <property type="entry name" value="S-adenosyl-L-methionine-dependent methyltransferases"/>
    <property type="match status" value="1"/>
</dbReference>
<dbReference type="GO" id="GO:0000785">
    <property type="term" value="C:chromatin"/>
    <property type="evidence" value="ECO:0007669"/>
    <property type="project" value="TreeGrafter"/>
</dbReference>
<feature type="compositionally biased region" description="Low complexity" evidence="12">
    <location>
        <begin position="922"/>
        <end position="933"/>
    </location>
</feature>
<dbReference type="InterPro" id="IPR001045">
    <property type="entry name" value="Spermi_synthase"/>
</dbReference>
<dbReference type="Gene3D" id="3.40.50.150">
    <property type="entry name" value="Vaccinia Virus protein VP39"/>
    <property type="match status" value="1"/>
</dbReference>
<comment type="subcellular location">
    <subcellularLocation>
        <location evidence="1">Nucleus</location>
    </subcellularLocation>
</comment>
<dbReference type="Pfam" id="PF11934">
    <property type="entry name" value="DUF3452"/>
    <property type="match status" value="1"/>
</dbReference>
<keyword evidence="4" id="KW-0678">Repressor</keyword>
<feature type="region of interest" description="Disordered" evidence="12">
    <location>
        <begin position="554"/>
        <end position="581"/>
    </location>
</feature>
<keyword evidence="7 11" id="KW-0620">Polyamine biosynthesis</keyword>
<evidence type="ECO:0000256" key="11">
    <source>
        <dbReference type="PROSITE-ProRule" id="PRU00354"/>
    </source>
</evidence>
<evidence type="ECO:0000256" key="9">
    <source>
        <dbReference type="ARBA" id="ARBA00023242"/>
    </source>
</evidence>
<feature type="compositionally biased region" description="Low complexity" evidence="12">
    <location>
        <begin position="561"/>
        <end position="575"/>
    </location>
</feature>
<dbReference type="InterPro" id="IPR028309">
    <property type="entry name" value="RB_fam"/>
</dbReference>
<dbReference type="GO" id="GO:0006357">
    <property type="term" value="P:regulation of transcription by RNA polymerase II"/>
    <property type="evidence" value="ECO:0007669"/>
    <property type="project" value="InterPro"/>
</dbReference>
<sequence length="1441" mass="149757">MAYQLENGGVNRLWLEEEIQDDLKWSILVKKKLYSGKSEFQSVELIESGPFAKVLLLDGKAQSAEADEWVYHELLVHPAMLLHPAPRRVFIAGGGEGATAREVLRHRAVERVVMVDIDQVVCEFCERHLAANKAAFADPRLELIINDAGAALEGYPDASFDVIIGDLADPVEGGPCYQLYTEEFYRDVVLRKLAPSGIFVTQSGPAGVLSCGEVFTAINRTIAAVFPRVVPYAQHIPSYVDTWGWNMGLQDATRAFPESAEALDRLIEERVDGELKFLDGPTLQAVQTLNKVHESALTIFLVIHSITRLLCCETAINDTVGSQHAQEAEEPLRLWKACILFIARGLRSPASGRGPTLGQILGAFDLSLADFLKELPVAVRRAEPNLALLFGDSPPLERRLRLRELQSVFVYSTVLAKKCRDLFQAHFDLPAGRGTGEPSAYDLTWLLYVCGKARLLPPFPDLVSSFNLLVAVIGFVYAHVPARLRLGADLTAAPATVPSGGAGERLAAGAGDALARLAAANKVAEAELRPLAASLDVLVAELLPELACRGGGGGGSGGGSTAEASEAATEAGAGAEEAKAVSPASSDPLAGLFTDPATTAAACAALDAAYEAVYDAACELDERPFAAAAGAGAAAAAGVTPAAVPGLLPGATPPSLTRCTVGTPGRGMGGGPPPGTPLRLLPSPLRPAGAAALRTPSPVRLSATSFFATPGGAAAGTPISESLASTAWLRDLVARTPQEPSAELQRYFDAAGPDVGASVMEQLASLAGAVFPPALPPPAPAFMQTSVALEHQREGMALYLRVLEALLRAEEARTGRAAFPALLASASFHKCLLACAFELVVAAYCMVTLQFPAVLERLALPAFDLCKLVGPFVRHEPTLPRELKRHLFSIEERVLEALAWQRGSSLYPLLVAACAPAGVGSPPSAAVASPSSPHDSPDENQVGPSDRSSGGAGSAASTPTKRPRDPTPAGTPTKAARAAGAGASAPASSVSADALRGVPDDVAAAAATLVTAASGGADRLGLLSPRRKSDTSAFQSFLASPLRQGSGDMPVVGALPAAFGRPGEGEERPGRPVLADFLAKVLKLAALRLADLCDRLDFEPLDRHDVLMQVYTMVTHVVLEHTHLLYGRHLDQILLSALYGVAKVHALRQVTFKDIIAHYKRQPQARTPVFRTVAITLTDPDLQVVKTGDVIEFYNAVFIPAVKAFVLRLGSGKAALVRPPALSVPSTPSRPGGFGAPHHLFGTPPPADRAGGGALGGLAGGPGAAKFMSPARGCQVFISPLRQSPQQRFVAAVPRLSARLGESATAYQSPGKDLDLINRSLSGRPIARAALLNAGGLVLQSLDPNLVVSHAAGASGAGASADRGGGGSATESEPSASGDSRVSSEPGASSGARANGEFSGLPNGAASGAPPPAARTGNGAEDGLGQRTHSLPRACSTGARG</sequence>
<feature type="region of interest" description="Disordered" evidence="12">
    <location>
        <begin position="922"/>
        <end position="986"/>
    </location>
</feature>
<evidence type="ECO:0000313" key="15">
    <source>
        <dbReference type="Proteomes" id="UP001445335"/>
    </source>
</evidence>
<keyword evidence="15" id="KW-1185">Reference proteome</keyword>
<dbReference type="SUPFAM" id="SSF47954">
    <property type="entry name" value="Cyclin-like"/>
    <property type="match status" value="2"/>
</dbReference>
<dbReference type="GO" id="GO:2000134">
    <property type="term" value="P:negative regulation of G1/S transition of mitotic cell cycle"/>
    <property type="evidence" value="ECO:0007669"/>
    <property type="project" value="TreeGrafter"/>
</dbReference>
<dbReference type="PANTHER" id="PTHR13742:SF17">
    <property type="entry name" value="RE32990P-RELATED"/>
    <property type="match status" value="1"/>
</dbReference>
<gene>
    <name evidence="14" type="ORF">WJX81_002188</name>
</gene>
<evidence type="ECO:0000256" key="8">
    <source>
        <dbReference type="ARBA" id="ARBA00023163"/>
    </source>
</evidence>
<evidence type="ECO:0000256" key="4">
    <source>
        <dbReference type="ARBA" id="ARBA00022491"/>
    </source>
</evidence>
<evidence type="ECO:0000256" key="10">
    <source>
        <dbReference type="ARBA" id="ARBA00023306"/>
    </source>
</evidence>
<evidence type="ECO:0000256" key="3">
    <source>
        <dbReference type="ARBA" id="ARBA00009475"/>
    </source>
</evidence>
<comment type="similarity">
    <text evidence="2">Belongs to the spermidine/spermine synthase family.</text>
</comment>
<evidence type="ECO:0000256" key="6">
    <source>
        <dbReference type="ARBA" id="ARBA00023015"/>
    </source>
</evidence>
<evidence type="ECO:0000313" key="14">
    <source>
        <dbReference type="EMBL" id="KAK9837434.1"/>
    </source>
</evidence>
<name>A0AAW1RU63_9CHLO</name>
<dbReference type="GO" id="GO:0030154">
    <property type="term" value="P:cell differentiation"/>
    <property type="evidence" value="ECO:0007669"/>
    <property type="project" value="TreeGrafter"/>
</dbReference>
<reference evidence="14 15" key="1">
    <citation type="journal article" date="2024" name="Nat. Commun.">
        <title>Phylogenomics reveals the evolutionary origins of lichenization in chlorophyte algae.</title>
        <authorList>
            <person name="Puginier C."/>
            <person name="Libourel C."/>
            <person name="Otte J."/>
            <person name="Skaloud P."/>
            <person name="Haon M."/>
            <person name="Grisel S."/>
            <person name="Petersen M."/>
            <person name="Berrin J.G."/>
            <person name="Delaux P.M."/>
            <person name="Dal Grande F."/>
            <person name="Keller J."/>
        </authorList>
    </citation>
    <scope>NUCLEOTIDE SEQUENCE [LARGE SCALE GENOMIC DNA]</scope>
    <source>
        <strain evidence="14 15">SAG 245.80</strain>
    </source>
</reference>
<protein>
    <recommendedName>
        <fullName evidence="13">PABS domain-containing protein</fullName>
    </recommendedName>
</protein>
<dbReference type="InterPro" id="IPR002720">
    <property type="entry name" value="RB_A"/>
</dbReference>
<dbReference type="EMBL" id="JALJOU010000021">
    <property type="protein sequence ID" value="KAK9837434.1"/>
    <property type="molecule type" value="Genomic_DNA"/>
</dbReference>
<accession>A0AAW1RU63</accession>
<proteinExistence type="inferred from homology"/>
<feature type="compositionally biased region" description="Low complexity" evidence="12">
    <location>
        <begin position="967"/>
        <end position="986"/>
    </location>
</feature>
<comment type="caution">
    <text evidence="14">The sequence shown here is derived from an EMBL/GenBank/DDBJ whole genome shotgun (WGS) entry which is preliminary data.</text>
</comment>
<dbReference type="Proteomes" id="UP001445335">
    <property type="component" value="Unassembled WGS sequence"/>
</dbReference>
<evidence type="ECO:0000256" key="12">
    <source>
        <dbReference type="SAM" id="MobiDB-lite"/>
    </source>
</evidence>
<keyword evidence="5 11" id="KW-0808">Transferase</keyword>
<dbReference type="InterPro" id="IPR037163">
    <property type="entry name" value="Spermidine_synt_N_sf"/>
</dbReference>
<dbReference type="Gene3D" id="1.10.472.10">
    <property type="entry name" value="Cyclin-like"/>
    <property type="match status" value="2"/>
</dbReference>
<dbReference type="Pfam" id="PF01857">
    <property type="entry name" value="RB_B"/>
    <property type="match status" value="1"/>
</dbReference>
<feature type="region of interest" description="Disordered" evidence="12">
    <location>
        <begin position="1355"/>
        <end position="1441"/>
    </location>
</feature>
<dbReference type="Gene3D" id="2.30.140.10">
    <property type="entry name" value="Spermidine synthase, tetramerisation domain"/>
    <property type="match status" value="1"/>
</dbReference>
<feature type="region of interest" description="Disordered" evidence="12">
    <location>
        <begin position="648"/>
        <end position="679"/>
    </location>
</feature>
<evidence type="ECO:0000256" key="1">
    <source>
        <dbReference type="ARBA" id="ARBA00004123"/>
    </source>
</evidence>
<evidence type="ECO:0000256" key="2">
    <source>
        <dbReference type="ARBA" id="ARBA00007867"/>
    </source>
</evidence>
<keyword evidence="10" id="KW-0131">Cell cycle</keyword>
<dbReference type="GO" id="GO:0006596">
    <property type="term" value="P:polyamine biosynthetic process"/>
    <property type="evidence" value="ECO:0007669"/>
    <property type="project" value="UniProtKB-UniRule"/>
</dbReference>
<keyword evidence="8" id="KW-0804">Transcription</keyword>
<dbReference type="InterPro" id="IPR036915">
    <property type="entry name" value="Cyclin-like_sf"/>
</dbReference>